<gene>
    <name evidence="2" type="ORF">D0Z08_17780</name>
</gene>
<comment type="caution">
    <text evidence="2">The sequence shown here is derived from an EMBL/GenBank/DDBJ whole genome shotgun (WGS) entry which is preliminary data.</text>
</comment>
<feature type="domain" description="Guanylate cyclase" evidence="1">
    <location>
        <begin position="11"/>
        <end position="123"/>
    </location>
</feature>
<dbReference type="InterPro" id="IPR029787">
    <property type="entry name" value="Nucleotide_cyclase"/>
</dbReference>
<dbReference type="PRINTS" id="PR00364">
    <property type="entry name" value="DISEASERSIST"/>
</dbReference>
<evidence type="ECO:0000313" key="2">
    <source>
        <dbReference type="EMBL" id="RHW25632.1"/>
    </source>
</evidence>
<dbReference type="InterPro" id="IPR001054">
    <property type="entry name" value="A/G_cyclase"/>
</dbReference>
<sequence length="412" mass="43380">MSRRLPRGRVTFAFVDVVESTKRFAEHGDAFVEALAVLQERVARHTCAAGGVVVKTEGDGAFLAFPSAQAAIDALVALQDELAHVPVEVVPRLSVRAGAHTGNAVPVADDYVALAVNVAARVASVAGAGQVVVSAATEAELPTPAGVRVGDYDLKDVVDPVELWRVCGDETPLRAPPARRTNVRIPVTGFVGRTQELSMLRALVTEHPLVTVIGPGGLGKTRLVSELVLQIAAGIPGGAWLVELASLGAGDQIPSAVGQVLGIQGGDVGGVAGEVRRRGEVLLVLDNCEHLIDAVADMVAELLEACPNLRVLCTSREPLQVAGEHAWPLSPLRERAARLELFTQRAWAGGAKVPDQSVEMVDRLCTALDGLPLAIELAGGCQMVCVSDRSQQRNDDDCCDRKDRATGLQEGR</sequence>
<dbReference type="GO" id="GO:0035556">
    <property type="term" value="P:intracellular signal transduction"/>
    <property type="evidence" value="ECO:0007669"/>
    <property type="project" value="InterPro"/>
</dbReference>
<dbReference type="SUPFAM" id="SSF55073">
    <property type="entry name" value="Nucleotide cyclase"/>
    <property type="match status" value="1"/>
</dbReference>
<dbReference type="GO" id="GO:0004016">
    <property type="term" value="F:adenylate cyclase activity"/>
    <property type="evidence" value="ECO:0007669"/>
    <property type="project" value="UniProtKB-ARBA"/>
</dbReference>
<proteinExistence type="predicted"/>
<protein>
    <submittedName>
        <fullName evidence="2">Adenylate/guanylate cyclase domain-containing protein</fullName>
    </submittedName>
</protein>
<evidence type="ECO:0000313" key="3">
    <source>
        <dbReference type="Proteomes" id="UP000283644"/>
    </source>
</evidence>
<dbReference type="Pfam" id="PF00211">
    <property type="entry name" value="Guanylate_cyc"/>
    <property type="match status" value="1"/>
</dbReference>
<reference evidence="2 3" key="1">
    <citation type="submission" date="2018-09" db="EMBL/GenBank/DDBJ databases">
        <title>Genome sequencing of Nocardioides immobilis CCTCC AB 2017083 for comparison to Nocardioides silvaticus.</title>
        <authorList>
            <person name="Li C."/>
            <person name="Wang G."/>
        </authorList>
    </citation>
    <scope>NUCLEOTIDE SEQUENCE [LARGE SCALE GENOMIC DNA]</scope>
    <source>
        <strain evidence="2 3">CCTCC AB 2017083</strain>
    </source>
</reference>
<dbReference type="Proteomes" id="UP000283644">
    <property type="component" value="Unassembled WGS sequence"/>
</dbReference>
<dbReference type="PANTHER" id="PTHR47691:SF3">
    <property type="entry name" value="HTH-TYPE TRANSCRIPTIONAL REGULATOR RV0890C-RELATED"/>
    <property type="match status" value="1"/>
</dbReference>
<dbReference type="CDD" id="cd07302">
    <property type="entry name" value="CHD"/>
    <property type="match status" value="1"/>
</dbReference>
<accession>A0A417XZ39</accession>
<dbReference type="PROSITE" id="PS50125">
    <property type="entry name" value="GUANYLATE_CYCLASE_2"/>
    <property type="match status" value="1"/>
</dbReference>
<dbReference type="OrthoDB" id="3755432at2"/>
<dbReference type="SMART" id="SM00044">
    <property type="entry name" value="CYCc"/>
    <property type="match status" value="1"/>
</dbReference>
<dbReference type="Gene3D" id="3.40.50.300">
    <property type="entry name" value="P-loop containing nucleotide triphosphate hydrolases"/>
    <property type="match status" value="1"/>
</dbReference>
<dbReference type="SUPFAM" id="SSF52540">
    <property type="entry name" value="P-loop containing nucleoside triphosphate hydrolases"/>
    <property type="match status" value="1"/>
</dbReference>
<dbReference type="AlphaFoldDB" id="A0A417XZ39"/>
<evidence type="ECO:0000259" key="1">
    <source>
        <dbReference type="PROSITE" id="PS50125"/>
    </source>
</evidence>
<name>A0A417XZ39_9ACTN</name>
<dbReference type="GO" id="GO:0009190">
    <property type="term" value="P:cyclic nucleotide biosynthetic process"/>
    <property type="evidence" value="ECO:0007669"/>
    <property type="project" value="InterPro"/>
</dbReference>
<dbReference type="EMBL" id="QXGH01000022">
    <property type="protein sequence ID" value="RHW25632.1"/>
    <property type="molecule type" value="Genomic_DNA"/>
</dbReference>
<keyword evidence="3" id="KW-1185">Reference proteome</keyword>
<dbReference type="InterPro" id="IPR027417">
    <property type="entry name" value="P-loop_NTPase"/>
</dbReference>
<dbReference type="Gene3D" id="3.30.70.1230">
    <property type="entry name" value="Nucleotide cyclase"/>
    <property type="match status" value="1"/>
</dbReference>
<organism evidence="2 3">
    <name type="scientific">Nocardioides immobilis</name>
    <dbReference type="NCBI Taxonomy" id="2049295"/>
    <lineage>
        <taxon>Bacteria</taxon>
        <taxon>Bacillati</taxon>
        <taxon>Actinomycetota</taxon>
        <taxon>Actinomycetes</taxon>
        <taxon>Propionibacteriales</taxon>
        <taxon>Nocardioidaceae</taxon>
        <taxon>Nocardioides</taxon>
    </lineage>
</organism>
<dbReference type="PANTHER" id="PTHR47691">
    <property type="entry name" value="REGULATOR-RELATED"/>
    <property type="match status" value="1"/>
</dbReference>